<keyword evidence="1" id="KW-0812">Transmembrane</keyword>
<dbReference type="Gene3D" id="2.60.40.10">
    <property type="entry name" value="Immunoglobulins"/>
    <property type="match status" value="1"/>
</dbReference>
<comment type="caution">
    <text evidence="2">The sequence shown here is derived from an EMBL/GenBank/DDBJ whole genome shotgun (WGS) entry which is preliminary data.</text>
</comment>
<dbReference type="EMBL" id="MGIZ01000064">
    <property type="protein sequence ID" value="OGM96881.1"/>
    <property type="molecule type" value="Genomic_DNA"/>
</dbReference>
<dbReference type="PANTHER" id="PTHR37833">
    <property type="entry name" value="LIPOPROTEIN-RELATED"/>
    <property type="match status" value="1"/>
</dbReference>
<sequence>MFKNPIVIFVGLTIIIIALAVVFRPANPTEESQQSAVLSSPVLASDADSFDFGSISMANGEVVHEFKVKNITEKNVKIGKMYTSCMCTTAWFIKGDVSKGPFGMPGHGYVPPVNEQLGPGEEAAIKIIFDPNAHGPAGIGKIERSIYIESGDSKPLEMKISVNVIP</sequence>
<dbReference type="Pfam" id="PF07610">
    <property type="entry name" value="DUF1573"/>
    <property type="match status" value="1"/>
</dbReference>
<dbReference type="Proteomes" id="UP000177594">
    <property type="component" value="Unassembled WGS sequence"/>
</dbReference>
<dbReference type="AlphaFoldDB" id="A0A1F8E7M0"/>
<evidence type="ECO:0000256" key="1">
    <source>
        <dbReference type="SAM" id="Phobius"/>
    </source>
</evidence>
<proteinExistence type="predicted"/>
<evidence type="ECO:0000313" key="2">
    <source>
        <dbReference type="EMBL" id="OGM96881.1"/>
    </source>
</evidence>
<reference evidence="2 3" key="1">
    <citation type="journal article" date="2016" name="Nat. Commun.">
        <title>Thousands of microbial genomes shed light on interconnected biogeochemical processes in an aquifer system.</title>
        <authorList>
            <person name="Anantharaman K."/>
            <person name="Brown C.T."/>
            <person name="Hug L.A."/>
            <person name="Sharon I."/>
            <person name="Castelle C.J."/>
            <person name="Probst A.J."/>
            <person name="Thomas B.C."/>
            <person name="Singh A."/>
            <person name="Wilkins M.J."/>
            <person name="Karaoz U."/>
            <person name="Brodie E.L."/>
            <person name="Williams K.H."/>
            <person name="Hubbard S.S."/>
            <person name="Banfield J.F."/>
        </authorList>
    </citation>
    <scope>NUCLEOTIDE SEQUENCE [LARGE SCALE GENOMIC DNA]</scope>
</reference>
<evidence type="ECO:0000313" key="3">
    <source>
        <dbReference type="Proteomes" id="UP000177594"/>
    </source>
</evidence>
<organism evidence="2 3">
    <name type="scientific">Candidatus Yanofskybacteria bacterium RIFCSPHIGHO2_01_FULL_39_8b</name>
    <dbReference type="NCBI Taxonomy" id="1802659"/>
    <lineage>
        <taxon>Bacteria</taxon>
        <taxon>Candidatus Yanofskyibacteriota</taxon>
    </lineage>
</organism>
<gene>
    <name evidence="2" type="ORF">A2817_01080</name>
</gene>
<feature type="transmembrane region" description="Helical" evidence="1">
    <location>
        <begin position="6"/>
        <end position="23"/>
    </location>
</feature>
<dbReference type="InterPro" id="IPR011467">
    <property type="entry name" value="DUF1573"/>
</dbReference>
<keyword evidence="1" id="KW-0472">Membrane</keyword>
<evidence type="ECO:0008006" key="4">
    <source>
        <dbReference type="Google" id="ProtNLM"/>
    </source>
</evidence>
<dbReference type="PANTHER" id="PTHR37833:SF1">
    <property type="entry name" value="SIGNAL PEPTIDE PROTEIN"/>
    <property type="match status" value="1"/>
</dbReference>
<keyword evidence="1" id="KW-1133">Transmembrane helix</keyword>
<name>A0A1F8E7M0_9BACT</name>
<protein>
    <recommendedName>
        <fullName evidence="4">DUF1573 domain-containing protein</fullName>
    </recommendedName>
</protein>
<accession>A0A1F8E7M0</accession>
<dbReference type="InterPro" id="IPR013783">
    <property type="entry name" value="Ig-like_fold"/>
</dbReference>